<reference evidence="3" key="2">
    <citation type="submission" date="2020-09" db="EMBL/GenBank/DDBJ databases">
        <authorList>
            <person name="Sun Q."/>
            <person name="Zhou Y."/>
        </authorList>
    </citation>
    <scope>NUCLEOTIDE SEQUENCE</scope>
    <source>
        <strain evidence="3">CGMCC 1.16012</strain>
    </source>
</reference>
<dbReference type="PANTHER" id="PTHR12526">
    <property type="entry name" value="GLYCOSYLTRANSFERASE"/>
    <property type="match status" value="1"/>
</dbReference>
<gene>
    <name evidence="3" type="ORF">GCM10011517_04170</name>
</gene>
<dbReference type="RefSeq" id="WP_095596658.1">
    <property type="nucleotide sequence ID" value="NZ_BMKN01000001.1"/>
</dbReference>
<dbReference type="PANTHER" id="PTHR12526:SF626">
    <property type="entry name" value="GLL4300 PROTEIN"/>
    <property type="match status" value="1"/>
</dbReference>
<feature type="domain" description="Glycosyltransferase subfamily 4-like N-terminal" evidence="2">
    <location>
        <begin position="17"/>
        <end position="221"/>
    </location>
</feature>
<reference evidence="3" key="1">
    <citation type="journal article" date="2014" name="Int. J. Syst. Evol. Microbiol.">
        <title>Complete genome sequence of Corynebacterium casei LMG S-19264T (=DSM 44701T), isolated from a smear-ripened cheese.</title>
        <authorList>
            <consortium name="US DOE Joint Genome Institute (JGI-PGF)"/>
            <person name="Walter F."/>
            <person name="Albersmeier A."/>
            <person name="Kalinowski J."/>
            <person name="Ruckert C."/>
        </authorList>
    </citation>
    <scope>NUCLEOTIDE SEQUENCE</scope>
    <source>
        <strain evidence="3">CGMCC 1.16012</strain>
    </source>
</reference>
<dbReference type="SUPFAM" id="SSF53756">
    <property type="entry name" value="UDP-Glycosyltransferase/glycogen phosphorylase"/>
    <property type="match status" value="1"/>
</dbReference>
<dbReference type="Pfam" id="PF00534">
    <property type="entry name" value="Glycos_transf_1"/>
    <property type="match status" value="1"/>
</dbReference>
<evidence type="ECO:0000259" key="1">
    <source>
        <dbReference type="Pfam" id="PF00534"/>
    </source>
</evidence>
<accession>A0A917EGV6</accession>
<dbReference type="InterPro" id="IPR001296">
    <property type="entry name" value="Glyco_trans_1"/>
</dbReference>
<dbReference type="InterPro" id="IPR028098">
    <property type="entry name" value="Glyco_trans_4-like_N"/>
</dbReference>
<organism evidence="3 4">
    <name type="scientific">Actibacterium pelagium</name>
    <dbReference type="NCBI Taxonomy" id="2029103"/>
    <lineage>
        <taxon>Bacteria</taxon>
        <taxon>Pseudomonadati</taxon>
        <taxon>Pseudomonadota</taxon>
        <taxon>Alphaproteobacteria</taxon>
        <taxon>Rhodobacterales</taxon>
        <taxon>Roseobacteraceae</taxon>
        <taxon>Actibacterium</taxon>
    </lineage>
</organism>
<keyword evidence="3" id="KW-0808">Transferase</keyword>
<keyword evidence="4" id="KW-1185">Reference proteome</keyword>
<proteinExistence type="predicted"/>
<evidence type="ECO:0000313" key="3">
    <source>
        <dbReference type="EMBL" id="GGE39645.1"/>
    </source>
</evidence>
<dbReference type="GO" id="GO:0016757">
    <property type="term" value="F:glycosyltransferase activity"/>
    <property type="evidence" value="ECO:0007669"/>
    <property type="project" value="InterPro"/>
</dbReference>
<protein>
    <submittedName>
        <fullName evidence="3">Glycosyl transferase</fullName>
    </submittedName>
</protein>
<dbReference type="AlphaFoldDB" id="A0A917EGV6"/>
<dbReference type="Gene3D" id="3.40.50.2000">
    <property type="entry name" value="Glycogen Phosphorylase B"/>
    <property type="match status" value="2"/>
</dbReference>
<sequence length="413" mass="45623">MDDPLKVLHIVGGNLNGGAARGALVLSNSLRELGVDSHLVCSDPNLNCTDETSSISTTPIERLEMHIRSKIESLPKYAFPHREGGLFSPGYVGKDWTKTEQYKQADIVHLHWVNRGMLSIEGFNKITKPCVWTLRDMWPFTGGCHYSMECRRYETLCGACPKLGSNKSHDFSTKIQRRKMDWNLEQTTFVGISDWISSCAAKSSVLKEQDIRTIYNSIDTSAFFGAPKKEARKKLGLPLERPILLHGALSLSDAYKGSALLESAKKKLSVHGLYTCSFGAIGDRIEIKSDRNFGLLQADETLRLLYSAADVLAFPSVQEAFGKVLAEAMACGTPAVVFGDTGPGEIVKHKASGYAAVPFDVEDFARGIEWLLADRHRLDMISDEARLQAHQRFSPKVGAMKYLSLYDGLLGNS</sequence>
<dbReference type="EMBL" id="BMKN01000001">
    <property type="protein sequence ID" value="GGE39645.1"/>
    <property type="molecule type" value="Genomic_DNA"/>
</dbReference>
<comment type="caution">
    <text evidence="3">The sequence shown here is derived from an EMBL/GenBank/DDBJ whole genome shotgun (WGS) entry which is preliminary data.</text>
</comment>
<evidence type="ECO:0000313" key="4">
    <source>
        <dbReference type="Proteomes" id="UP000606730"/>
    </source>
</evidence>
<dbReference type="Pfam" id="PF13439">
    <property type="entry name" value="Glyco_transf_4"/>
    <property type="match status" value="1"/>
</dbReference>
<name>A0A917EGV6_9RHOB</name>
<dbReference type="Proteomes" id="UP000606730">
    <property type="component" value="Unassembled WGS sequence"/>
</dbReference>
<evidence type="ECO:0000259" key="2">
    <source>
        <dbReference type="Pfam" id="PF13439"/>
    </source>
</evidence>
<dbReference type="OrthoDB" id="9790710at2"/>
<feature type="domain" description="Glycosyl transferase family 1" evidence="1">
    <location>
        <begin position="297"/>
        <end position="386"/>
    </location>
</feature>